<keyword evidence="3" id="KW-1185">Reference proteome</keyword>
<dbReference type="Pfam" id="PF10691">
    <property type="entry name" value="DUF2497"/>
    <property type="match status" value="1"/>
</dbReference>
<dbReference type="Proteomes" id="UP001305521">
    <property type="component" value="Chromosome"/>
</dbReference>
<evidence type="ECO:0000313" key="3">
    <source>
        <dbReference type="Proteomes" id="UP001305521"/>
    </source>
</evidence>
<dbReference type="InterPro" id="IPR019632">
    <property type="entry name" value="DUF2497"/>
</dbReference>
<accession>A0ABZ0PB89</accession>
<dbReference type="RefSeq" id="WP_318646946.1">
    <property type="nucleotide sequence ID" value="NZ_CP137852.1"/>
</dbReference>
<sequence length="201" mass="20745">MSGQTPPGGADPSMDDILASIRKILNEEEPPQPPAPPAAEAIQLTPEMMVAPPEKLAGPAAAPPAPRPEPEPLPEPEPPPAPAPPPPPPPAPAAPPPLTPTRVPTNIMQPLQPAPQPAAAPAPANLLDPMAAAAAAAALGQLSRAVSQERTASVSRGGPTIEDVVREELRPLLKAWLDAHLPATVERLVRAEIERVMARQG</sequence>
<organism evidence="2 3">
    <name type="scientific">Sediminicoccus rosea</name>
    <dbReference type="NCBI Taxonomy" id="1225128"/>
    <lineage>
        <taxon>Bacteria</taxon>
        <taxon>Pseudomonadati</taxon>
        <taxon>Pseudomonadota</taxon>
        <taxon>Alphaproteobacteria</taxon>
        <taxon>Acetobacterales</taxon>
        <taxon>Roseomonadaceae</taxon>
        <taxon>Sediminicoccus</taxon>
    </lineage>
</organism>
<dbReference type="PRINTS" id="PR01217">
    <property type="entry name" value="PRICHEXTENSN"/>
</dbReference>
<evidence type="ECO:0000256" key="1">
    <source>
        <dbReference type="SAM" id="MobiDB-lite"/>
    </source>
</evidence>
<proteinExistence type="predicted"/>
<evidence type="ECO:0000313" key="2">
    <source>
        <dbReference type="EMBL" id="WPB82965.1"/>
    </source>
</evidence>
<feature type="compositionally biased region" description="Low complexity" evidence="1">
    <location>
        <begin position="51"/>
        <end position="60"/>
    </location>
</feature>
<feature type="compositionally biased region" description="Pro residues" evidence="1">
    <location>
        <begin position="61"/>
        <end position="99"/>
    </location>
</feature>
<protein>
    <submittedName>
        <fullName evidence="2">DUF2497 domain-containing protein</fullName>
    </submittedName>
</protein>
<reference evidence="2 3" key="1">
    <citation type="submission" date="2023-11" db="EMBL/GenBank/DDBJ databases">
        <title>Arctic aerobic anoxygenic photoheterotroph Sediminicoccus rosea KRV36 adapts its photosynthesis to long days of polar summer.</title>
        <authorList>
            <person name="Tomasch J."/>
            <person name="Kopejtka K."/>
            <person name="Bily T."/>
            <person name="Gardiner A.T."/>
            <person name="Gardian Z."/>
            <person name="Shivaramu S."/>
            <person name="Koblizek M."/>
            <person name="Engelhardt F."/>
            <person name="Kaftan D."/>
        </authorList>
    </citation>
    <scope>NUCLEOTIDE SEQUENCE [LARGE SCALE GENOMIC DNA]</scope>
    <source>
        <strain evidence="2 3">R-30</strain>
    </source>
</reference>
<gene>
    <name evidence="2" type="ORF">R9Z33_12705</name>
</gene>
<name>A0ABZ0PB89_9PROT</name>
<feature type="region of interest" description="Disordered" evidence="1">
    <location>
        <begin position="1"/>
        <end position="123"/>
    </location>
</feature>
<dbReference type="EMBL" id="CP137852">
    <property type="protein sequence ID" value="WPB82965.1"/>
    <property type="molecule type" value="Genomic_DNA"/>
</dbReference>